<dbReference type="InParanoid" id="D7FJL0"/>
<keyword evidence="3" id="KW-1185">Reference proteome</keyword>
<feature type="domain" description="HORMA" evidence="1">
    <location>
        <begin position="11"/>
        <end position="222"/>
    </location>
</feature>
<dbReference type="GO" id="GO:0016035">
    <property type="term" value="C:zeta DNA polymerase complex"/>
    <property type="evidence" value="ECO:0007669"/>
    <property type="project" value="TreeGrafter"/>
</dbReference>
<organism evidence="2 3">
    <name type="scientific">Ectocarpus siliculosus</name>
    <name type="common">Brown alga</name>
    <name type="synonym">Conferva siliculosa</name>
    <dbReference type="NCBI Taxonomy" id="2880"/>
    <lineage>
        <taxon>Eukaryota</taxon>
        <taxon>Sar</taxon>
        <taxon>Stramenopiles</taxon>
        <taxon>Ochrophyta</taxon>
        <taxon>PX clade</taxon>
        <taxon>Phaeophyceae</taxon>
        <taxon>Ectocarpales</taxon>
        <taxon>Ectocarpaceae</taxon>
        <taxon>Ectocarpus</taxon>
    </lineage>
</organism>
<dbReference type="Pfam" id="PF02301">
    <property type="entry name" value="HORMA"/>
    <property type="match status" value="1"/>
</dbReference>
<dbReference type="PROSITE" id="PS50815">
    <property type="entry name" value="HORMA"/>
    <property type="match status" value="1"/>
</dbReference>
<dbReference type="eggNOG" id="KOG3186">
    <property type="taxonomic scope" value="Eukaryota"/>
</dbReference>
<dbReference type="PANTHER" id="PTHR11842">
    <property type="entry name" value="MITOTIC SPINDLE ASSEMBLY CHECKPOINT PROTEIN MAD2"/>
    <property type="match status" value="1"/>
</dbReference>
<dbReference type="EMBL" id="FN649760">
    <property type="protein sequence ID" value="CBJ29113.1"/>
    <property type="molecule type" value="Genomic_DNA"/>
</dbReference>
<protein>
    <submittedName>
        <fullName evidence="2">HORMA domain protein</fullName>
    </submittedName>
</protein>
<proteinExistence type="predicted"/>
<dbReference type="SUPFAM" id="SSF56019">
    <property type="entry name" value="The spindle assembly checkpoint protein mad2"/>
    <property type="match status" value="1"/>
</dbReference>
<dbReference type="InterPro" id="IPR003511">
    <property type="entry name" value="HORMA_dom"/>
</dbReference>
<dbReference type="STRING" id="2880.D7FJL0"/>
<evidence type="ECO:0000313" key="3">
    <source>
        <dbReference type="Proteomes" id="UP000002630"/>
    </source>
</evidence>
<dbReference type="Proteomes" id="UP000002630">
    <property type="component" value="Unassembled WGS sequence"/>
</dbReference>
<evidence type="ECO:0000313" key="2">
    <source>
        <dbReference type="EMBL" id="CBJ29113.1"/>
    </source>
</evidence>
<sequence>MDAVDQQGWSEAVVDILVEFLEAATHSLLHSRRAYPQDIFERRRKYGVPVWMSRHPELNAYISEVLLRAKSLMEQGVVRRVLVCFFLEEEHVDQAPVERVAFDVRVEDDGDDSVDSTSLQDVEDQLRSALLQIQKSSAHLPTRQGCTFALHVEAHEGKEGQVGRHDATQDSGQSSPVRAALRGGKWVLAGSVAQGVVAEPGRLKIVPIKSVRGRGLSVNLSTEMGDCSV</sequence>
<dbReference type="InterPro" id="IPR045091">
    <property type="entry name" value="Mad2-like"/>
</dbReference>
<reference evidence="2 3" key="1">
    <citation type="journal article" date="2010" name="Nature">
        <title>The Ectocarpus genome and the independent evolution of multicellularity in brown algae.</title>
        <authorList>
            <person name="Cock J.M."/>
            <person name="Sterck L."/>
            <person name="Rouze P."/>
            <person name="Scornet D."/>
            <person name="Allen A.E."/>
            <person name="Amoutzias G."/>
            <person name="Anthouard V."/>
            <person name="Artiguenave F."/>
            <person name="Aury J.M."/>
            <person name="Badger J.H."/>
            <person name="Beszteri B."/>
            <person name="Billiau K."/>
            <person name="Bonnet E."/>
            <person name="Bothwell J.H."/>
            <person name="Bowler C."/>
            <person name="Boyen C."/>
            <person name="Brownlee C."/>
            <person name="Carrano C.J."/>
            <person name="Charrier B."/>
            <person name="Cho G.Y."/>
            <person name="Coelho S.M."/>
            <person name="Collen J."/>
            <person name="Corre E."/>
            <person name="Da Silva C."/>
            <person name="Delage L."/>
            <person name="Delaroque N."/>
            <person name="Dittami S.M."/>
            <person name="Doulbeau S."/>
            <person name="Elias M."/>
            <person name="Farnham G."/>
            <person name="Gachon C.M."/>
            <person name="Gschloessl B."/>
            <person name="Heesch S."/>
            <person name="Jabbari K."/>
            <person name="Jubin C."/>
            <person name="Kawai H."/>
            <person name="Kimura K."/>
            <person name="Kloareg B."/>
            <person name="Kupper F.C."/>
            <person name="Lang D."/>
            <person name="Le Bail A."/>
            <person name="Leblanc C."/>
            <person name="Lerouge P."/>
            <person name="Lohr M."/>
            <person name="Lopez P.J."/>
            <person name="Martens C."/>
            <person name="Maumus F."/>
            <person name="Michel G."/>
            <person name="Miranda-Saavedra D."/>
            <person name="Morales J."/>
            <person name="Moreau H."/>
            <person name="Motomura T."/>
            <person name="Nagasato C."/>
            <person name="Napoli C.A."/>
            <person name="Nelson D.R."/>
            <person name="Nyvall-Collen P."/>
            <person name="Peters A.F."/>
            <person name="Pommier C."/>
            <person name="Potin P."/>
            <person name="Poulain J."/>
            <person name="Quesneville H."/>
            <person name="Read B."/>
            <person name="Rensing S.A."/>
            <person name="Ritter A."/>
            <person name="Rousvoal S."/>
            <person name="Samanta M."/>
            <person name="Samson G."/>
            <person name="Schroeder D.C."/>
            <person name="Segurens B."/>
            <person name="Strittmatter M."/>
            <person name="Tonon T."/>
            <person name="Tregear J.W."/>
            <person name="Valentin K."/>
            <person name="von Dassow P."/>
            <person name="Yamagishi T."/>
            <person name="Van de Peer Y."/>
            <person name="Wincker P."/>
        </authorList>
    </citation>
    <scope>NUCLEOTIDE SEQUENCE [LARGE SCALE GENOMIC DNA]</scope>
    <source>
        <strain evidence="3">Ec32 / CCAP1310/4</strain>
    </source>
</reference>
<accession>D7FJL0</accession>
<dbReference type="InterPro" id="IPR036570">
    <property type="entry name" value="HORMA_dom_sf"/>
</dbReference>
<dbReference type="Gene3D" id="3.30.900.10">
    <property type="entry name" value="HORMA domain"/>
    <property type="match status" value="1"/>
</dbReference>
<dbReference type="AlphaFoldDB" id="D7FJL0"/>
<name>D7FJL0_ECTSI</name>
<dbReference type="OrthoDB" id="21254at2759"/>
<dbReference type="PANTHER" id="PTHR11842:SF10">
    <property type="entry name" value="MITOTIC SPINDLE ASSEMBLY CHECKPOINT PROTEIN MAD2B"/>
    <property type="match status" value="1"/>
</dbReference>
<gene>
    <name evidence="2" type="ORF">Esi_0134_0086</name>
</gene>
<evidence type="ECO:0000259" key="1">
    <source>
        <dbReference type="PROSITE" id="PS50815"/>
    </source>
</evidence>